<comment type="caution">
    <text evidence="2">The sequence shown here is derived from an EMBL/GenBank/DDBJ whole genome shotgun (WGS) entry which is preliminary data.</text>
</comment>
<reference evidence="2 3" key="1">
    <citation type="submission" date="2024-01" db="EMBL/GenBank/DDBJ databases">
        <title>Genome assemblies of Stephania.</title>
        <authorList>
            <person name="Yang L."/>
        </authorList>
    </citation>
    <scope>NUCLEOTIDE SEQUENCE [LARGE SCALE GENOMIC DNA]</scope>
    <source>
        <strain evidence="2">JXDWG</strain>
        <tissue evidence="2">Leaf</tissue>
    </source>
</reference>
<keyword evidence="3" id="KW-1185">Reference proteome</keyword>
<feature type="region of interest" description="Disordered" evidence="1">
    <location>
        <begin position="1"/>
        <end position="85"/>
    </location>
</feature>
<organism evidence="2 3">
    <name type="scientific">Stephania cephalantha</name>
    <dbReference type="NCBI Taxonomy" id="152367"/>
    <lineage>
        <taxon>Eukaryota</taxon>
        <taxon>Viridiplantae</taxon>
        <taxon>Streptophyta</taxon>
        <taxon>Embryophyta</taxon>
        <taxon>Tracheophyta</taxon>
        <taxon>Spermatophyta</taxon>
        <taxon>Magnoliopsida</taxon>
        <taxon>Ranunculales</taxon>
        <taxon>Menispermaceae</taxon>
        <taxon>Menispermoideae</taxon>
        <taxon>Cissampelideae</taxon>
        <taxon>Stephania</taxon>
    </lineage>
</organism>
<protein>
    <submittedName>
        <fullName evidence="2">Uncharacterized protein</fullName>
    </submittedName>
</protein>
<evidence type="ECO:0000256" key="1">
    <source>
        <dbReference type="SAM" id="MobiDB-lite"/>
    </source>
</evidence>
<sequence length="181" mass="19514">MGTVKDDPRACLGHHAKARPSDPWSGRPEPVGLNRAPASTPVPGHGQAPPSSSCPVEKHGPHPSRRGETESRQFQAVGSSLGTSKAEPRYIPWARVRRYLGGFLGTSKAAPWHEQGRALARARHTLARGWYVHGSKVDPRACLGHHAKASPSNPRSDHPEPVGLDRVTASTRCVWADLDDA</sequence>
<feature type="region of interest" description="Disordered" evidence="1">
    <location>
        <begin position="142"/>
        <end position="165"/>
    </location>
</feature>
<feature type="compositionally biased region" description="Basic and acidic residues" evidence="1">
    <location>
        <begin position="56"/>
        <end position="71"/>
    </location>
</feature>
<feature type="compositionally biased region" description="Polar residues" evidence="1">
    <location>
        <begin position="72"/>
        <end position="83"/>
    </location>
</feature>
<dbReference type="Proteomes" id="UP001419268">
    <property type="component" value="Unassembled WGS sequence"/>
</dbReference>
<evidence type="ECO:0000313" key="2">
    <source>
        <dbReference type="EMBL" id="KAK9148465.1"/>
    </source>
</evidence>
<dbReference type="EMBL" id="JBBNAG010000003">
    <property type="protein sequence ID" value="KAK9148465.1"/>
    <property type="molecule type" value="Genomic_DNA"/>
</dbReference>
<gene>
    <name evidence="2" type="ORF">Scep_007222</name>
</gene>
<accession>A0AAP0PNM2</accession>
<dbReference type="AlphaFoldDB" id="A0AAP0PNM2"/>
<name>A0AAP0PNM2_9MAGN</name>
<proteinExistence type="predicted"/>
<evidence type="ECO:0000313" key="3">
    <source>
        <dbReference type="Proteomes" id="UP001419268"/>
    </source>
</evidence>